<dbReference type="AlphaFoldDB" id="A0A4C1SIN4"/>
<feature type="compositionally biased region" description="Polar residues" evidence="1">
    <location>
        <begin position="133"/>
        <end position="147"/>
    </location>
</feature>
<dbReference type="Proteomes" id="UP000299102">
    <property type="component" value="Unassembled WGS sequence"/>
</dbReference>
<evidence type="ECO:0000313" key="2">
    <source>
        <dbReference type="EMBL" id="GBP02033.1"/>
    </source>
</evidence>
<feature type="compositionally biased region" description="Polar residues" evidence="1">
    <location>
        <begin position="261"/>
        <end position="270"/>
    </location>
</feature>
<feature type="region of interest" description="Disordered" evidence="1">
    <location>
        <begin position="248"/>
        <end position="270"/>
    </location>
</feature>
<dbReference type="STRING" id="151549.A0A4C1SIN4"/>
<feature type="compositionally biased region" description="Basic and acidic residues" evidence="1">
    <location>
        <begin position="158"/>
        <end position="174"/>
    </location>
</feature>
<sequence>MMKTTSLLQSVTTTTTQAVQGLNNSNTIYTEKLYAASAVGQTMVASTRTTHVTSTTNNGVTQTVVEVEKQKSAPMIIEQEVNSPPPLPKTTPPPTVPRKVYRQDLVVNVEDIRAAITVVAVPAHHPKAGSPSYDGTTPTVSNISSSNDYKRSLSAPRRSSDWRKDEKSEKSVRDKIAIFSNEEAASTPSDVSNKPFNFTRPMNAAKPLNLSTENLLDSSTVPRYTHSSNLHKTRAMSVENLNDVSRHHYHLPKPLPAHSGYSDSMHSLNT</sequence>
<dbReference type="OrthoDB" id="42382at2759"/>
<gene>
    <name evidence="2" type="ORF">EVAR_69652_1</name>
</gene>
<feature type="region of interest" description="Disordered" evidence="1">
    <location>
        <begin position="124"/>
        <end position="174"/>
    </location>
</feature>
<proteinExistence type="predicted"/>
<organism evidence="2 3">
    <name type="scientific">Eumeta variegata</name>
    <name type="common">Bagworm moth</name>
    <name type="synonym">Eumeta japonica</name>
    <dbReference type="NCBI Taxonomy" id="151549"/>
    <lineage>
        <taxon>Eukaryota</taxon>
        <taxon>Metazoa</taxon>
        <taxon>Ecdysozoa</taxon>
        <taxon>Arthropoda</taxon>
        <taxon>Hexapoda</taxon>
        <taxon>Insecta</taxon>
        <taxon>Pterygota</taxon>
        <taxon>Neoptera</taxon>
        <taxon>Endopterygota</taxon>
        <taxon>Lepidoptera</taxon>
        <taxon>Glossata</taxon>
        <taxon>Ditrysia</taxon>
        <taxon>Tineoidea</taxon>
        <taxon>Psychidae</taxon>
        <taxon>Oiketicinae</taxon>
        <taxon>Eumeta</taxon>
    </lineage>
</organism>
<evidence type="ECO:0000313" key="3">
    <source>
        <dbReference type="Proteomes" id="UP000299102"/>
    </source>
</evidence>
<dbReference type="EMBL" id="BGZK01003509">
    <property type="protein sequence ID" value="GBP02033.1"/>
    <property type="molecule type" value="Genomic_DNA"/>
</dbReference>
<protein>
    <submittedName>
        <fullName evidence="2">Uncharacterized protein</fullName>
    </submittedName>
</protein>
<accession>A0A4C1SIN4</accession>
<reference evidence="2 3" key="1">
    <citation type="journal article" date="2019" name="Commun. Biol.">
        <title>The bagworm genome reveals a unique fibroin gene that provides high tensile strength.</title>
        <authorList>
            <person name="Kono N."/>
            <person name="Nakamura H."/>
            <person name="Ohtoshi R."/>
            <person name="Tomita M."/>
            <person name="Numata K."/>
            <person name="Arakawa K."/>
        </authorList>
    </citation>
    <scope>NUCLEOTIDE SEQUENCE [LARGE SCALE GENOMIC DNA]</scope>
</reference>
<name>A0A4C1SIN4_EUMVA</name>
<keyword evidence="3" id="KW-1185">Reference proteome</keyword>
<evidence type="ECO:0000256" key="1">
    <source>
        <dbReference type="SAM" id="MobiDB-lite"/>
    </source>
</evidence>
<comment type="caution">
    <text evidence="2">The sequence shown here is derived from an EMBL/GenBank/DDBJ whole genome shotgun (WGS) entry which is preliminary data.</text>
</comment>